<dbReference type="PROSITE" id="PS50878">
    <property type="entry name" value="RT_POL"/>
    <property type="match status" value="1"/>
</dbReference>
<dbReference type="PANTHER" id="PTHR33332">
    <property type="entry name" value="REVERSE TRANSCRIPTASE DOMAIN-CONTAINING PROTEIN"/>
    <property type="match status" value="1"/>
</dbReference>
<dbReference type="InterPro" id="IPR036691">
    <property type="entry name" value="Endo/exonu/phosph_ase_sf"/>
</dbReference>
<sequence length="903" mass="104192">FSDYKCASLGRQSKRGGGVAIYLKKDMSWYVVEDYSMITADVECLVIQSETVAIVVIYRPPASSKEVFLCFLEGLLNFLCSFPKPFFIMGDANIDLLKCDSYAIEFNNLLFTYGCSNTVTLPTRVTLETSSSIDICITNLNAREVTSGVFTNDISDHMPVFSLTFFSRGKNTAEREIYSYRRINDESLENFRALIDQTCWESVLLEHDPNLAYANFSQKFKICYDTAFPLIQVNRRKNKVRKPWITNDLYRRIKKKDKMYHNFVNCRNQTLLTEYKKTRNKLNTDLKNAKSEYYQGIFSGVYNDPRKIWETVNTITDRKRRVQGIQNIVVDGKKVSGQEMTNLMNMHFVNVGSPDASFRNCESHETSSQRCATETTTSLSNTIMLSPTTLYEVEKLIHKIKNNAAAGVDDFKSKPVKYVSQQISKLLSHIINRTLETGIFPDELKAARVTPIYKGGEQLLQNYRPISVLPIFSKVFEGVINIRLEGFLSKHDVINKCQYGFQKSKSSEEALVEVKDKIINNIENKLYTLGLFLDFKKAFDTIQHDILLIKLQQYGIRGVALTLIKNYLENRSQFVHTNNISSTILKIKYGVPQGSILGPLLFLLYVNDITNVLNSPELVMYADDTNAFFTSASKASLESMANSYLKHLSLWLQNNKLQLNAKKTKYIIFCPVNKLDNTKVTICFKNEIIEEVSEQKFLGVWFNRELNWNTHINRLSTELSRAVGCIYKIRNLIPLWLKKNLYYSLFFSKLYYCILVWGTTSTTNYNRLAVLQKKVLRLFENHKGNAQDLPTGPLFNKRGVLKVNQIYYFKLLQKIRNENLYMISPDDSKHYTLRHTHRRPPKIRTNYGRQTKRFQVAKILNSTEGLVDFKYNILQLKKKLKEILVGSDTVLGNLCNFINHIHI</sequence>
<dbReference type="Pfam" id="PF00078">
    <property type="entry name" value="RVT_1"/>
    <property type="match status" value="1"/>
</dbReference>
<dbReference type="InterPro" id="IPR043502">
    <property type="entry name" value="DNA/RNA_pol_sf"/>
</dbReference>
<name>A0A131Y5S4_IXORI</name>
<feature type="domain" description="Reverse transcriptase" evidence="1">
    <location>
        <begin position="433"/>
        <end position="702"/>
    </location>
</feature>
<dbReference type="CDD" id="cd01650">
    <property type="entry name" value="RT_nLTR_like"/>
    <property type="match status" value="1"/>
</dbReference>
<dbReference type="GO" id="GO:0003824">
    <property type="term" value="F:catalytic activity"/>
    <property type="evidence" value="ECO:0007669"/>
    <property type="project" value="InterPro"/>
</dbReference>
<reference evidence="2" key="1">
    <citation type="submission" date="2016-02" db="EMBL/GenBank/DDBJ databases">
        <title>RNAseq analyses of the midgut from blood- or serum-fed Ixodes ricinus ticks.</title>
        <authorList>
            <person name="Perner J."/>
            <person name="Provaznik J."/>
            <person name="Schrenkova J."/>
            <person name="Urbanova V."/>
            <person name="Ribeiro J.M."/>
            <person name="Kopacek P."/>
        </authorList>
    </citation>
    <scope>NUCLEOTIDE SEQUENCE</scope>
    <source>
        <tissue evidence="2">Gut</tissue>
    </source>
</reference>
<dbReference type="SUPFAM" id="SSF56672">
    <property type="entry name" value="DNA/RNA polymerases"/>
    <property type="match status" value="1"/>
</dbReference>
<evidence type="ECO:0000259" key="1">
    <source>
        <dbReference type="PROSITE" id="PS50878"/>
    </source>
</evidence>
<accession>A0A131Y5S4</accession>
<dbReference type="SUPFAM" id="SSF56219">
    <property type="entry name" value="DNase I-like"/>
    <property type="match status" value="1"/>
</dbReference>
<proteinExistence type="evidence at transcript level"/>
<organism evidence="2">
    <name type="scientific">Ixodes ricinus</name>
    <name type="common">Common tick</name>
    <name type="synonym">Acarus ricinus</name>
    <dbReference type="NCBI Taxonomy" id="34613"/>
    <lineage>
        <taxon>Eukaryota</taxon>
        <taxon>Metazoa</taxon>
        <taxon>Ecdysozoa</taxon>
        <taxon>Arthropoda</taxon>
        <taxon>Chelicerata</taxon>
        <taxon>Arachnida</taxon>
        <taxon>Acari</taxon>
        <taxon>Parasitiformes</taxon>
        <taxon>Ixodida</taxon>
        <taxon>Ixodoidea</taxon>
        <taxon>Ixodidae</taxon>
        <taxon>Ixodinae</taxon>
        <taxon>Ixodes</taxon>
    </lineage>
</organism>
<protein>
    <submittedName>
        <fullName evidence="2">Putative tick transposon</fullName>
    </submittedName>
</protein>
<dbReference type="Gene3D" id="3.60.10.10">
    <property type="entry name" value="Endonuclease/exonuclease/phosphatase"/>
    <property type="match status" value="1"/>
</dbReference>
<evidence type="ECO:0000313" key="2">
    <source>
        <dbReference type="EMBL" id="JAP73406.1"/>
    </source>
</evidence>
<dbReference type="GO" id="GO:0071897">
    <property type="term" value="P:DNA biosynthetic process"/>
    <property type="evidence" value="ECO:0007669"/>
    <property type="project" value="UniProtKB-ARBA"/>
</dbReference>
<dbReference type="InterPro" id="IPR000477">
    <property type="entry name" value="RT_dom"/>
</dbReference>
<dbReference type="EMBL" id="GEFM01002390">
    <property type="protein sequence ID" value="JAP73406.1"/>
    <property type="molecule type" value="mRNA"/>
</dbReference>
<feature type="non-terminal residue" evidence="2">
    <location>
        <position position="1"/>
    </location>
</feature>
<dbReference type="AlphaFoldDB" id="A0A131Y5S4"/>